<dbReference type="EMBL" id="KV441403">
    <property type="protein sequence ID" value="OAF56590.1"/>
    <property type="molecule type" value="Genomic_DNA"/>
</dbReference>
<dbReference type="RefSeq" id="XP_024321884.1">
    <property type="nucleotide sequence ID" value="XM_024470720.1"/>
</dbReference>
<proteinExistence type="predicted"/>
<dbReference type="CDD" id="cd02440">
    <property type="entry name" value="AdoMet_MTases"/>
    <property type="match status" value="1"/>
</dbReference>
<dbReference type="Gene3D" id="3.40.50.150">
    <property type="entry name" value="Vaccinia Virus protein VP39"/>
    <property type="match status" value="1"/>
</dbReference>
<feature type="compositionally biased region" description="Acidic residues" evidence="1">
    <location>
        <begin position="18"/>
        <end position="32"/>
    </location>
</feature>
<dbReference type="SUPFAM" id="SSF53335">
    <property type="entry name" value="S-adenosyl-L-methionine-dependent methyltransferases"/>
    <property type="match status" value="1"/>
</dbReference>
<dbReference type="InterPro" id="IPR029063">
    <property type="entry name" value="SAM-dependent_MTases_sf"/>
</dbReference>
<sequence>MQSADQEPSAPQLAGPDLAEDAGLEVDSEENDSAYAESTFMTSIASSVTRGIFENGRRYHSYGESQYAFPNDEHELERLDMQHTMQTMLLNGKLFWSPIGPSPQRILDLGTGTGIWALEMADLYPSVEVIGTDQ</sequence>
<evidence type="ECO:0000313" key="2">
    <source>
        <dbReference type="EMBL" id="OAF56590.1"/>
    </source>
</evidence>
<evidence type="ECO:0008006" key="3">
    <source>
        <dbReference type="Google" id="ProtNLM"/>
    </source>
</evidence>
<protein>
    <recommendedName>
        <fullName evidence="3">Methyltransferase domain-containing protein</fullName>
    </recommendedName>
</protein>
<feature type="region of interest" description="Disordered" evidence="1">
    <location>
        <begin position="1"/>
        <end position="35"/>
    </location>
</feature>
<accession>A0A177A4N9</accession>
<dbReference type="GeneID" id="36290192"/>
<name>A0A177A4N9_9PEZI</name>
<reference evidence="2" key="1">
    <citation type="submission" date="2016-03" db="EMBL/GenBank/DDBJ databases">
        <title>Updated assembly of Pseudogymnoascus destructans, the fungus causing white-nose syndrome of bats.</title>
        <authorList>
            <person name="Palmer J.M."/>
            <person name="Drees K.P."/>
            <person name="Foster J.T."/>
            <person name="Lindner D.L."/>
        </authorList>
    </citation>
    <scope>NUCLEOTIDE SEQUENCE [LARGE SCALE GENOMIC DNA]</scope>
    <source>
        <strain evidence="2">20631-21</strain>
    </source>
</reference>
<dbReference type="OrthoDB" id="2013972at2759"/>
<dbReference type="VEuPathDB" id="FungiDB:GMDG_07850"/>
<dbReference type="Pfam" id="PF13489">
    <property type="entry name" value="Methyltransf_23"/>
    <property type="match status" value="1"/>
</dbReference>
<dbReference type="AlphaFoldDB" id="A0A177A4N9"/>
<organism evidence="2">
    <name type="scientific">Pseudogymnoascus destructans</name>
    <dbReference type="NCBI Taxonomy" id="655981"/>
    <lineage>
        <taxon>Eukaryota</taxon>
        <taxon>Fungi</taxon>
        <taxon>Dikarya</taxon>
        <taxon>Ascomycota</taxon>
        <taxon>Pezizomycotina</taxon>
        <taxon>Leotiomycetes</taxon>
        <taxon>Thelebolales</taxon>
        <taxon>Thelebolaceae</taxon>
        <taxon>Pseudogymnoascus</taxon>
    </lineage>
</organism>
<evidence type="ECO:0000256" key="1">
    <source>
        <dbReference type="SAM" id="MobiDB-lite"/>
    </source>
</evidence>
<dbReference type="Proteomes" id="UP000077154">
    <property type="component" value="Unassembled WGS sequence"/>
</dbReference>
<dbReference type="eggNOG" id="ENOG502QSKG">
    <property type="taxonomic scope" value="Eukaryota"/>
</dbReference>
<gene>
    <name evidence="2" type="ORF">VC83_07142</name>
</gene>